<dbReference type="InterPro" id="IPR036396">
    <property type="entry name" value="Cyt_P450_sf"/>
</dbReference>
<keyword evidence="17" id="KW-1185">Reference proteome</keyword>
<name>A0AAD7B349_9AGAR</name>
<dbReference type="PANTHER" id="PTHR46300:SF2">
    <property type="entry name" value="CYTOCHROME P450 MONOOXYGENASE ALNH-RELATED"/>
    <property type="match status" value="1"/>
</dbReference>
<evidence type="ECO:0000256" key="12">
    <source>
        <dbReference type="ARBA" id="ARBA00023136"/>
    </source>
</evidence>
<protein>
    <submittedName>
        <fullName evidence="16">Cytochrome P450</fullName>
    </submittedName>
</protein>
<dbReference type="Proteomes" id="UP001221142">
    <property type="component" value="Unassembled WGS sequence"/>
</dbReference>
<keyword evidence="13" id="KW-0325">Glycoprotein</keyword>
<evidence type="ECO:0000256" key="11">
    <source>
        <dbReference type="ARBA" id="ARBA00023033"/>
    </source>
</evidence>
<gene>
    <name evidence="16" type="ORF">FB45DRAFT_1126745</name>
</gene>
<reference evidence="16" key="1">
    <citation type="submission" date="2023-03" db="EMBL/GenBank/DDBJ databases">
        <title>Massive genome expansion in bonnet fungi (Mycena s.s.) driven by repeated elements and novel gene families across ecological guilds.</title>
        <authorList>
            <consortium name="Lawrence Berkeley National Laboratory"/>
            <person name="Harder C.B."/>
            <person name="Miyauchi S."/>
            <person name="Viragh M."/>
            <person name="Kuo A."/>
            <person name="Thoen E."/>
            <person name="Andreopoulos B."/>
            <person name="Lu D."/>
            <person name="Skrede I."/>
            <person name="Drula E."/>
            <person name="Henrissat B."/>
            <person name="Morin E."/>
            <person name="Kohler A."/>
            <person name="Barry K."/>
            <person name="LaButti K."/>
            <person name="Morin E."/>
            <person name="Salamov A."/>
            <person name="Lipzen A."/>
            <person name="Mereny Z."/>
            <person name="Hegedus B."/>
            <person name="Baldrian P."/>
            <person name="Stursova M."/>
            <person name="Weitz H."/>
            <person name="Taylor A."/>
            <person name="Grigoriev I.V."/>
            <person name="Nagy L.G."/>
            <person name="Martin F."/>
            <person name="Kauserud H."/>
        </authorList>
    </citation>
    <scope>NUCLEOTIDE SEQUENCE</scope>
    <source>
        <strain evidence="16">9284</strain>
    </source>
</reference>
<evidence type="ECO:0000256" key="1">
    <source>
        <dbReference type="ARBA" id="ARBA00001971"/>
    </source>
</evidence>
<dbReference type="SUPFAM" id="SSF48264">
    <property type="entry name" value="Cytochrome P450"/>
    <property type="match status" value="1"/>
</dbReference>
<evidence type="ECO:0000256" key="5">
    <source>
        <dbReference type="ARBA" id="ARBA00022617"/>
    </source>
</evidence>
<comment type="caution">
    <text evidence="16">The sequence shown here is derived from an EMBL/GenBank/DDBJ whole genome shotgun (WGS) entry which is preliminary data.</text>
</comment>
<dbReference type="GO" id="GO:0004497">
    <property type="term" value="F:monooxygenase activity"/>
    <property type="evidence" value="ECO:0007669"/>
    <property type="project" value="UniProtKB-KW"/>
</dbReference>
<dbReference type="GO" id="GO:0016020">
    <property type="term" value="C:membrane"/>
    <property type="evidence" value="ECO:0007669"/>
    <property type="project" value="UniProtKB-SubCell"/>
</dbReference>
<proteinExistence type="inferred from homology"/>
<evidence type="ECO:0000256" key="2">
    <source>
        <dbReference type="ARBA" id="ARBA00004167"/>
    </source>
</evidence>
<dbReference type="PROSITE" id="PS00086">
    <property type="entry name" value="CYTOCHROME_P450"/>
    <property type="match status" value="1"/>
</dbReference>
<evidence type="ECO:0000256" key="10">
    <source>
        <dbReference type="ARBA" id="ARBA00023004"/>
    </source>
</evidence>
<dbReference type="Pfam" id="PF00067">
    <property type="entry name" value="p450"/>
    <property type="match status" value="1"/>
</dbReference>
<dbReference type="InterPro" id="IPR017972">
    <property type="entry name" value="Cyt_P450_CS"/>
</dbReference>
<comment type="pathway">
    <text evidence="3">Secondary metabolite biosynthesis.</text>
</comment>
<dbReference type="PRINTS" id="PR00463">
    <property type="entry name" value="EP450I"/>
</dbReference>
<dbReference type="Gene3D" id="1.10.630.10">
    <property type="entry name" value="Cytochrome P450"/>
    <property type="match status" value="1"/>
</dbReference>
<dbReference type="EMBL" id="JARKIF010000040">
    <property type="protein sequence ID" value="KAJ7609413.1"/>
    <property type="molecule type" value="Genomic_DNA"/>
</dbReference>
<keyword evidence="9 15" id="KW-0560">Oxidoreductase</keyword>
<dbReference type="CDD" id="cd11065">
    <property type="entry name" value="CYP64-like"/>
    <property type="match status" value="1"/>
</dbReference>
<keyword evidence="11 15" id="KW-0503">Monooxygenase</keyword>
<dbReference type="AlphaFoldDB" id="A0AAD7B349"/>
<dbReference type="InterPro" id="IPR001128">
    <property type="entry name" value="Cyt_P450"/>
</dbReference>
<evidence type="ECO:0000256" key="3">
    <source>
        <dbReference type="ARBA" id="ARBA00005179"/>
    </source>
</evidence>
<dbReference type="GO" id="GO:0005506">
    <property type="term" value="F:iron ion binding"/>
    <property type="evidence" value="ECO:0007669"/>
    <property type="project" value="InterPro"/>
</dbReference>
<keyword evidence="10 14" id="KW-0408">Iron</keyword>
<dbReference type="GO" id="GO:0016705">
    <property type="term" value="F:oxidoreductase activity, acting on paired donors, with incorporation or reduction of molecular oxygen"/>
    <property type="evidence" value="ECO:0007669"/>
    <property type="project" value="InterPro"/>
</dbReference>
<accession>A0AAD7B349</accession>
<evidence type="ECO:0000256" key="7">
    <source>
        <dbReference type="ARBA" id="ARBA00022723"/>
    </source>
</evidence>
<keyword evidence="8" id="KW-1133">Transmembrane helix</keyword>
<keyword evidence="6" id="KW-0812">Transmembrane</keyword>
<feature type="binding site" description="axial binding residue" evidence="14">
    <location>
        <position position="428"/>
    </location>
    <ligand>
        <name>heme</name>
        <dbReference type="ChEBI" id="CHEBI:30413"/>
    </ligand>
    <ligandPart>
        <name>Fe</name>
        <dbReference type="ChEBI" id="CHEBI:18248"/>
    </ligandPart>
</feature>
<comment type="subcellular location">
    <subcellularLocation>
        <location evidence="2">Membrane</location>
        <topology evidence="2">Single-pass membrane protein</topology>
    </subcellularLocation>
</comment>
<comment type="cofactor">
    <cofactor evidence="1 14">
        <name>heme</name>
        <dbReference type="ChEBI" id="CHEBI:30413"/>
    </cofactor>
</comment>
<comment type="similarity">
    <text evidence="4 15">Belongs to the cytochrome P450 family.</text>
</comment>
<evidence type="ECO:0000256" key="15">
    <source>
        <dbReference type="RuleBase" id="RU000461"/>
    </source>
</evidence>
<sequence length="528" mass="60319">MPRHKSIAKRPPPFRNFDFLLVPIYARFSSHLHPALTVVQPLHTHLLESCRESELPPGPPTLPIIGNLHLFPTKSPHLKFTEWARTYGGIYSLKIGLGTVIVVTDPNVVKELLEKKSGSTSDRPAIYFVELVTRGLHVALARYAHSILTAQAAERHLPIQQAEAAQLLYDILCTPEGFFTHGRRYSSSVIMSVLYGKRAPRYETPETTLFFRMWHEWTALLEPGATPPIDLIPLLRFFPPWPTKWKRAATRIRAWQRDLYFRLLGQTEDRLRRGEPNGSYMEEVVRKQKEFGLDRETAAYFAGALIEGGSDTTSTYLNSFILCMVAHPHVQKRAQEEIDRIIHRFRPVAPLLFPHAATKSERYLNYMIPNGSTIFVNRWGIFHDPDVYEDPESFLPERLLLTENGTKPGLETSSLKPTLSFGVGRRACAGIHVAQNSININVMNLLWAFDFKPPVDLEGNVIEPDLWGQGITTDPLPFECQITPRTREKAELIRQEFFDATDVFEKFEFGLSSEDREFVAQSRRRSSM</sequence>
<organism evidence="16 17">
    <name type="scientific">Roridomyces roridus</name>
    <dbReference type="NCBI Taxonomy" id="1738132"/>
    <lineage>
        <taxon>Eukaryota</taxon>
        <taxon>Fungi</taxon>
        <taxon>Dikarya</taxon>
        <taxon>Basidiomycota</taxon>
        <taxon>Agaricomycotina</taxon>
        <taxon>Agaricomycetes</taxon>
        <taxon>Agaricomycetidae</taxon>
        <taxon>Agaricales</taxon>
        <taxon>Marasmiineae</taxon>
        <taxon>Mycenaceae</taxon>
        <taxon>Roridomyces</taxon>
    </lineage>
</organism>
<evidence type="ECO:0000256" key="6">
    <source>
        <dbReference type="ARBA" id="ARBA00022692"/>
    </source>
</evidence>
<dbReference type="GO" id="GO:0020037">
    <property type="term" value="F:heme binding"/>
    <property type="evidence" value="ECO:0007669"/>
    <property type="project" value="InterPro"/>
</dbReference>
<evidence type="ECO:0000313" key="16">
    <source>
        <dbReference type="EMBL" id="KAJ7609413.1"/>
    </source>
</evidence>
<evidence type="ECO:0000256" key="8">
    <source>
        <dbReference type="ARBA" id="ARBA00022989"/>
    </source>
</evidence>
<dbReference type="PANTHER" id="PTHR46300">
    <property type="entry name" value="P450, PUTATIVE (EUROFUNG)-RELATED-RELATED"/>
    <property type="match status" value="1"/>
</dbReference>
<dbReference type="InterPro" id="IPR050364">
    <property type="entry name" value="Cytochrome_P450_fung"/>
</dbReference>
<evidence type="ECO:0000256" key="13">
    <source>
        <dbReference type="ARBA" id="ARBA00023180"/>
    </source>
</evidence>
<evidence type="ECO:0000256" key="14">
    <source>
        <dbReference type="PIRSR" id="PIRSR602401-1"/>
    </source>
</evidence>
<evidence type="ECO:0000256" key="9">
    <source>
        <dbReference type="ARBA" id="ARBA00023002"/>
    </source>
</evidence>
<keyword evidence="5 14" id="KW-0349">Heme</keyword>
<dbReference type="InterPro" id="IPR002401">
    <property type="entry name" value="Cyt_P450_E_grp-I"/>
</dbReference>
<keyword evidence="12" id="KW-0472">Membrane</keyword>
<evidence type="ECO:0000313" key="17">
    <source>
        <dbReference type="Proteomes" id="UP001221142"/>
    </source>
</evidence>
<keyword evidence="7 14" id="KW-0479">Metal-binding</keyword>
<evidence type="ECO:0000256" key="4">
    <source>
        <dbReference type="ARBA" id="ARBA00010617"/>
    </source>
</evidence>